<organism evidence="6 7">
    <name type="scientific">Verticillium longisporum</name>
    <name type="common">Verticillium dahliae var. longisporum</name>
    <dbReference type="NCBI Taxonomy" id="100787"/>
    <lineage>
        <taxon>Eukaryota</taxon>
        <taxon>Fungi</taxon>
        <taxon>Dikarya</taxon>
        <taxon>Ascomycota</taxon>
        <taxon>Pezizomycotina</taxon>
        <taxon>Sordariomycetes</taxon>
        <taxon>Hypocreomycetidae</taxon>
        <taxon>Glomerellales</taxon>
        <taxon>Plectosphaerellaceae</taxon>
        <taxon>Verticillium</taxon>
    </lineage>
</organism>
<dbReference type="PANTHER" id="PTHR11360">
    <property type="entry name" value="MONOCARBOXYLATE TRANSPORTER"/>
    <property type="match status" value="1"/>
</dbReference>
<dbReference type="InterPro" id="IPR050327">
    <property type="entry name" value="Proton-linked_MCT"/>
</dbReference>
<feature type="transmembrane region" description="Helical" evidence="4">
    <location>
        <begin position="352"/>
        <end position="371"/>
    </location>
</feature>
<feature type="transmembrane region" description="Helical" evidence="4">
    <location>
        <begin position="321"/>
        <end position="340"/>
    </location>
</feature>
<keyword evidence="4" id="KW-0812">Transmembrane</keyword>
<feature type="region of interest" description="Disordered" evidence="3">
    <location>
        <begin position="37"/>
        <end position="62"/>
    </location>
</feature>
<name>A0A0G4KX79_VERLO</name>
<feature type="transmembrane region" description="Helical" evidence="4">
    <location>
        <begin position="84"/>
        <end position="107"/>
    </location>
</feature>
<dbReference type="SUPFAM" id="SSF102645">
    <property type="entry name" value="CoaB-like"/>
    <property type="match status" value="1"/>
</dbReference>
<evidence type="ECO:0000259" key="5">
    <source>
        <dbReference type="PROSITE" id="PS50850"/>
    </source>
</evidence>
<dbReference type="InterPro" id="IPR035929">
    <property type="entry name" value="CoaB-like_sf"/>
</dbReference>
<proteinExistence type="inferred from homology"/>
<dbReference type="InterPro" id="IPR011701">
    <property type="entry name" value="MFS"/>
</dbReference>
<feature type="transmembrane region" description="Helical" evidence="4">
    <location>
        <begin position="284"/>
        <end position="309"/>
    </location>
</feature>
<feature type="transmembrane region" description="Helical" evidence="4">
    <location>
        <begin position="154"/>
        <end position="172"/>
    </location>
</feature>
<evidence type="ECO:0000313" key="6">
    <source>
        <dbReference type="EMBL" id="CRK14388.1"/>
    </source>
</evidence>
<feature type="compositionally biased region" description="Low complexity" evidence="3">
    <location>
        <begin position="676"/>
        <end position="688"/>
    </location>
</feature>
<dbReference type="PROSITE" id="PS50850">
    <property type="entry name" value="MFS"/>
    <property type="match status" value="1"/>
</dbReference>
<accession>A0A0G4KX79</accession>
<feature type="domain" description="Major facilitator superfamily (MFS) profile" evidence="5">
    <location>
        <begin position="83"/>
        <end position="470"/>
    </location>
</feature>
<feature type="transmembrane region" description="Helical" evidence="4">
    <location>
        <begin position="412"/>
        <end position="431"/>
    </location>
</feature>
<feature type="region of interest" description="Disordered" evidence="3">
    <location>
        <begin position="668"/>
        <end position="708"/>
    </location>
</feature>
<dbReference type="GO" id="GO:0016020">
    <property type="term" value="C:membrane"/>
    <property type="evidence" value="ECO:0007669"/>
    <property type="project" value="UniProtKB-SubCell"/>
</dbReference>
<keyword evidence="4" id="KW-1133">Transmembrane helix</keyword>
<dbReference type="SUPFAM" id="SSF103473">
    <property type="entry name" value="MFS general substrate transporter"/>
    <property type="match status" value="1"/>
</dbReference>
<comment type="subcellular location">
    <subcellularLocation>
        <location evidence="1">Membrane</location>
        <topology evidence="1">Multi-pass membrane protein</topology>
    </subcellularLocation>
</comment>
<feature type="transmembrane region" description="Helical" evidence="4">
    <location>
        <begin position="127"/>
        <end position="147"/>
    </location>
</feature>
<dbReference type="GO" id="GO:0022857">
    <property type="term" value="F:transmembrane transporter activity"/>
    <property type="evidence" value="ECO:0007669"/>
    <property type="project" value="InterPro"/>
</dbReference>
<keyword evidence="4" id="KW-0472">Membrane</keyword>
<feature type="compositionally biased region" description="Basic and acidic residues" evidence="3">
    <location>
        <begin position="827"/>
        <end position="836"/>
    </location>
</feature>
<reference evidence="7" key="1">
    <citation type="submission" date="2015-05" db="EMBL/GenBank/DDBJ databases">
        <authorList>
            <person name="Fogelqvist Johan"/>
        </authorList>
    </citation>
    <scope>NUCLEOTIDE SEQUENCE [LARGE SCALE GENOMIC DNA]</scope>
</reference>
<dbReference type="Pfam" id="PF07690">
    <property type="entry name" value="MFS_1"/>
    <property type="match status" value="1"/>
</dbReference>
<sequence length="873" mass="95485">MRIRLEVADDAISENMTTQTTAYGNMTAVPTIREEVSKEIPSSPSRGRADLTSDHSVTADEERDIIRDPEGPDEEVFPEGGLRAWLVVLGSWLALFSSLGLMNSLAVFHNYIGTHQLASYSHGTVGWIFSVYTWLCFGGGLFVGPLFDKYGPRWLILSGTVCLVVAVMLLSICTDYWHFMLAFGVLNGLGASLLFTPSIAAVGHWFKERRGLATGVASSGGSIGGIVFPLALNGLLGRLGWAWTIRIIGFICLAFCGTANLLIRSRLRPALNATARPDFRILRDTAFALTTAGIFLLELALFIPITYISSYMVHEGFSTDQAYQILAILNAASVFGRVLAGWWGDAFGPFNSNMLAVVLSLVACLGVWLPAGSTLGGIVVFAVLFGFASGNNISISPVCIGRLCMTQNYGRYYATTYTLVAFACLIGLPIGGEIITATDEEYWGLKIFTGAIYCTSLLALWATKVVQDIRYTVQQHFRHCPRVSSRASTMSNDAQVEDHYFSANPPPKALARHVAQASAFLDHQVASNRPVVLITSGGTTVPLERNTVRFIDNFSAGTRGATSAEYFLEAGYGVIFLHREFSLQPYSRHYSHATDCFLDFLQESPDGSVVANSAHQEKMLAVLRKYNTARATNALMRPLGPRGLLYLAAAASDFFVPPERMAEHKIQSTTATDSLQPAAPGNAQQKAQPPKKKTDETDNEETFDNFDSYPKVPRAKRLVIDLDPVPKFLKNLVDGWAPAQMIVSFKLETDHAILVHKARYSLDRYQHHLVIGNLLSTRKWEVVFVSPGRPDHWVRVPSAAREAASHRRDAGAAAAGRQGPTQAQAQGDEHVDEKPMDPAWLPDGEPEVEIESLIIPAVEALHREHIKASAASK</sequence>
<dbReference type="EMBL" id="CVQH01005557">
    <property type="protein sequence ID" value="CRK14388.1"/>
    <property type="molecule type" value="Genomic_DNA"/>
</dbReference>
<comment type="similarity">
    <text evidence="2">Belongs to the major facilitator superfamily. Monocarboxylate porter (TC 2.A.1.13) family.</text>
</comment>
<feature type="transmembrane region" description="Helical" evidence="4">
    <location>
        <begin position="178"/>
        <end position="200"/>
    </location>
</feature>
<dbReference type="Proteomes" id="UP000044602">
    <property type="component" value="Unassembled WGS sequence"/>
</dbReference>
<dbReference type="CDD" id="cd17352">
    <property type="entry name" value="MFS_MCT_SLC16"/>
    <property type="match status" value="1"/>
</dbReference>
<evidence type="ECO:0000256" key="3">
    <source>
        <dbReference type="SAM" id="MobiDB-lite"/>
    </source>
</evidence>
<dbReference type="PANTHER" id="PTHR11360:SF177">
    <property type="entry name" value="RIBOFLAVIN TRANSPORTER MCH5"/>
    <property type="match status" value="1"/>
</dbReference>
<feature type="transmembrane region" description="Helical" evidence="4">
    <location>
        <begin position="243"/>
        <end position="263"/>
    </location>
</feature>
<dbReference type="AlphaFoldDB" id="A0A0G4KX79"/>
<feature type="region of interest" description="Disordered" evidence="3">
    <location>
        <begin position="799"/>
        <end position="843"/>
    </location>
</feature>
<feature type="compositionally biased region" description="Basic and acidic residues" evidence="3">
    <location>
        <begin position="47"/>
        <end position="62"/>
    </location>
</feature>
<evidence type="ECO:0000313" key="7">
    <source>
        <dbReference type="Proteomes" id="UP000044602"/>
    </source>
</evidence>
<gene>
    <name evidence="6" type="ORF">BN1708_002661</name>
</gene>
<feature type="transmembrane region" description="Helical" evidence="4">
    <location>
        <begin position="212"/>
        <end position="231"/>
    </location>
</feature>
<feature type="transmembrane region" description="Helical" evidence="4">
    <location>
        <begin position="443"/>
        <end position="462"/>
    </location>
</feature>
<dbReference type="InterPro" id="IPR036259">
    <property type="entry name" value="MFS_trans_sf"/>
</dbReference>
<feature type="compositionally biased region" description="Low complexity" evidence="3">
    <location>
        <begin position="811"/>
        <end position="826"/>
    </location>
</feature>
<dbReference type="Gene3D" id="1.20.1250.20">
    <property type="entry name" value="MFS general substrate transporter like domains"/>
    <property type="match status" value="1"/>
</dbReference>
<evidence type="ECO:0000256" key="1">
    <source>
        <dbReference type="ARBA" id="ARBA00004141"/>
    </source>
</evidence>
<evidence type="ECO:0000256" key="2">
    <source>
        <dbReference type="ARBA" id="ARBA00006727"/>
    </source>
</evidence>
<protein>
    <recommendedName>
        <fullName evidence="5">Major facilitator superfamily (MFS) profile domain-containing protein</fullName>
    </recommendedName>
</protein>
<dbReference type="InterPro" id="IPR020846">
    <property type="entry name" value="MFS_dom"/>
</dbReference>
<keyword evidence="7" id="KW-1185">Reference proteome</keyword>
<dbReference type="Gene3D" id="3.40.50.10300">
    <property type="entry name" value="CoaB-like"/>
    <property type="match status" value="1"/>
</dbReference>
<evidence type="ECO:0000256" key="4">
    <source>
        <dbReference type="SAM" id="Phobius"/>
    </source>
</evidence>